<dbReference type="InterPro" id="IPR013780">
    <property type="entry name" value="Glyco_hydro_b"/>
</dbReference>
<keyword evidence="2" id="KW-0378">Hydrolase</keyword>
<evidence type="ECO:0000313" key="6">
    <source>
        <dbReference type="Proteomes" id="UP000500791"/>
    </source>
</evidence>
<protein>
    <submittedName>
        <fullName evidence="5">Alpha-glucosidase</fullName>
    </submittedName>
</protein>
<proteinExistence type="inferred from homology"/>
<gene>
    <name evidence="5" type="ORF">G8E03_02600</name>
</gene>
<dbReference type="AlphaFoldDB" id="A0A6G7VIA0"/>
<dbReference type="KEGG" id="mon:G8E03_02600"/>
<keyword evidence="3" id="KW-0326">Glycosidase</keyword>
<reference evidence="5 6" key="1">
    <citation type="submission" date="2020-03" db="EMBL/GenBank/DDBJ databases">
        <title>Complete genome sequence of Monaibacterium sp. ALG8 with diverse plasmids.</title>
        <authorList>
            <person name="Sun C."/>
        </authorList>
    </citation>
    <scope>NUCLEOTIDE SEQUENCE [LARGE SCALE GENOMIC DNA]</scope>
    <source>
        <strain evidence="5 6">ALG8</strain>
    </source>
</reference>
<dbReference type="FunFam" id="3.90.400.10:FF:000002">
    <property type="entry name" value="Sucrose isomerase"/>
    <property type="match status" value="1"/>
</dbReference>
<dbReference type="SUPFAM" id="SSF51445">
    <property type="entry name" value="(Trans)glycosidases"/>
    <property type="match status" value="1"/>
</dbReference>
<dbReference type="RefSeq" id="WP_166188364.1">
    <property type="nucleotide sequence ID" value="NZ_CP049811.1"/>
</dbReference>
<evidence type="ECO:0000259" key="4">
    <source>
        <dbReference type="SMART" id="SM00642"/>
    </source>
</evidence>
<sequence length="541" mass="61730">MTDHGNRKPDWWKGAVIYQIYPRSYLDTTGSGTGDLRGITRKLDYIADLGVDAIWISPFVASPMLDFGYDVSDYLAVDPLFGTLDDFRQLLDAAHQRGLKVLMDQVLSHTSDQHAWFLESRQDRDNPKADWYVWADPTQTGGPPNNWLSVFGGPSWQWEPRRGQYYLHNFLRQQPDLNYHCEQVQQAVLDTCRFWLDLGVDGFRLDVCAFYFHDRELRDNPPNPVQPEGAHFMFNPYSMQAHKYDIGRPENLEFLERLRALCDTYDDRILLGELNQEDGEELHKSYTAGHRLHIAYGYWLLGSEEVSAALFRDTARELGYGDGDGWPCWALDNHDFTRSLTRLGLERNPEAGPILTAAMTLLRGASCLYQGAELSLPEAQLPYDRIRDPYGREFFPAYKGRDGARTPMPWNRDTPHAGFSEAEPWLPVVEPHQISAVDVQQVTLGSPLNRVRTFLKWRREQPELLQGSMSFLDLPEPLLGIRRSGEGRSIICILNLSNDEVVHECTEDFCGTPITGHGFTAIHRNGMLEIPAFGAWFGATE</sequence>
<dbReference type="Pfam" id="PF00128">
    <property type="entry name" value="Alpha-amylase"/>
    <property type="match status" value="1"/>
</dbReference>
<dbReference type="GO" id="GO:0004556">
    <property type="term" value="F:alpha-amylase activity"/>
    <property type="evidence" value="ECO:0007669"/>
    <property type="project" value="TreeGrafter"/>
</dbReference>
<name>A0A6G7VIA0_9RHOB</name>
<evidence type="ECO:0000256" key="3">
    <source>
        <dbReference type="ARBA" id="ARBA00023295"/>
    </source>
</evidence>
<dbReference type="Proteomes" id="UP000500791">
    <property type="component" value="Chromosome"/>
</dbReference>
<dbReference type="InterPro" id="IPR017853">
    <property type="entry name" value="GH"/>
</dbReference>
<dbReference type="GO" id="GO:0009313">
    <property type="term" value="P:oligosaccharide catabolic process"/>
    <property type="evidence" value="ECO:0007669"/>
    <property type="project" value="TreeGrafter"/>
</dbReference>
<dbReference type="InterPro" id="IPR006047">
    <property type="entry name" value="GH13_cat_dom"/>
</dbReference>
<dbReference type="Gene3D" id="2.60.40.1180">
    <property type="entry name" value="Golgi alpha-mannosidase II"/>
    <property type="match status" value="1"/>
</dbReference>
<dbReference type="PANTHER" id="PTHR10357">
    <property type="entry name" value="ALPHA-AMYLASE FAMILY MEMBER"/>
    <property type="match status" value="1"/>
</dbReference>
<accession>A0A6G7VIA0</accession>
<dbReference type="PANTHER" id="PTHR10357:SF179">
    <property type="entry name" value="NEUTRAL AND BASIC AMINO ACID TRANSPORT PROTEIN RBAT"/>
    <property type="match status" value="1"/>
</dbReference>
<evidence type="ECO:0000313" key="5">
    <source>
        <dbReference type="EMBL" id="QIK39751.1"/>
    </source>
</evidence>
<dbReference type="InterPro" id="IPR045857">
    <property type="entry name" value="O16G_dom_2"/>
</dbReference>
<dbReference type="CDD" id="cd11330">
    <property type="entry name" value="AmyAc_OligoGlu"/>
    <property type="match status" value="1"/>
</dbReference>
<keyword evidence="6" id="KW-1185">Reference proteome</keyword>
<dbReference type="SMART" id="SM00642">
    <property type="entry name" value="Aamy"/>
    <property type="match status" value="1"/>
</dbReference>
<dbReference type="Gene3D" id="3.90.400.10">
    <property type="entry name" value="Oligo-1,6-glucosidase, Domain 2"/>
    <property type="match status" value="1"/>
</dbReference>
<dbReference type="Gene3D" id="3.20.20.80">
    <property type="entry name" value="Glycosidases"/>
    <property type="match status" value="2"/>
</dbReference>
<evidence type="ECO:0000256" key="1">
    <source>
        <dbReference type="ARBA" id="ARBA00008061"/>
    </source>
</evidence>
<evidence type="ECO:0000256" key="2">
    <source>
        <dbReference type="ARBA" id="ARBA00022801"/>
    </source>
</evidence>
<comment type="similarity">
    <text evidence="1">Belongs to the glycosyl hydrolase 13 family.</text>
</comment>
<feature type="domain" description="Glycosyl hydrolase family 13 catalytic" evidence="4">
    <location>
        <begin position="19"/>
        <end position="405"/>
    </location>
</feature>
<organism evidence="5 6">
    <name type="scientific">Pontivivens nitratireducens</name>
    <dbReference type="NCBI Taxonomy" id="2758038"/>
    <lineage>
        <taxon>Bacteria</taxon>
        <taxon>Pseudomonadati</taxon>
        <taxon>Pseudomonadota</taxon>
        <taxon>Alphaproteobacteria</taxon>
        <taxon>Rhodobacterales</taxon>
        <taxon>Paracoccaceae</taxon>
        <taxon>Pontivivens</taxon>
    </lineage>
</organism>
<dbReference type="EMBL" id="CP049811">
    <property type="protein sequence ID" value="QIK39751.1"/>
    <property type="molecule type" value="Genomic_DNA"/>
</dbReference>